<organism evidence="2 3">
    <name type="scientific">Linum trigynum</name>
    <dbReference type="NCBI Taxonomy" id="586398"/>
    <lineage>
        <taxon>Eukaryota</taxon>
        <taxon>Viridiplantae</taxon>
        <taxon>Streptophyta</taxon>
        <taxon>Embryophyta</taxon>
        <taxon>Tracheophyta</taxon>
        <taxon>Spermatophyta</taxon>
        <taxon>Magnoliopsida</taxon>
        <taxon>eudicotyledons</taxon>
        <taxon>Gunneridae</taxon>
        <taxon>Pentapetalae</taxon>
        <taxon>rosids</taxon>
        <taxon>fabids</taxon>
        <taxon>Malpighiales</taxon>
        <taxon>Linaceae</taxon>
        <taxon>Linum</taxon>
    </lineage>
</organism>
<name>A0AAV2FS25_9ROSI</name>
<proteinExistence type="predicted"/>
<feature type="compositionally biased region" description="Low complexity" evidence="1">
    <location>
        <begin position="104"/>
        <end position="116"/>
    </location>
</feature>
<keyword evidence="3" id="KW-1185">Reference proteome</keyword>
<feature type="compositionally biased region" description="Basic and acidic residues" evidence="1">
    <location>
        <begin position="117"/>
        <end position="126"/>
    </location>
</feature>
<protein>
    <submittedName>
        <fullName evidence="2">Uncharacterized protein</fullName>
    </submittedName>
</protein>
<reference evidence="2 3" key="1">
    <citation type="submission" date="2024-04" db="EMBL/GenBank/DDBJ databases">
        <authorList>
            <person name="Fracassetti M."/>
        </authorList>
    </citation>
    <scope>NUCLEOTIDE SEQUENCE [LARGE SCALE GENOMIC DNA]</scope>
</reference>
<evidence type="ECO:0000313" key="2">
    <source>
        <dbReference type="EMBL" id="CAL1400250.1"/>
    </source>
</evidence>
<sequence>MEHHQDHTAEEPCGSCRELNRWLERLEERVSDWVSIFHQRMNDFDRFVHASIAQVDSLRVENKVFVDTIKVMPALFVLLEKIIREGQRRPNGKQGKSPESELTINPKPINVNPNVKFDQEKKEDVA</sequence>
<dbReference type="Proteomes" id="UP001497516">
    <property type="component" value="Chromosome 7"/>
</dbReference>
<gene>
    <name evidence="2" type="ORF">LTRI10_LOCUS40391</name>
</gene>
<evidence type="ECO:0000256" key="1">
    <source>
        <dbReference type="SAM" id="MobiDB-lite"/>
    </source>
</evidence>
<dbReference type="AlphaFoldDB" id="A0AAV2FS25"/>
<accession>A0AAV2FS25</accession>
<evidence type="ECO:0000313" key="3">
    <source>
        <dbReference type="Proteomes" id="UP001497516"/>
    </source>
</evidence>
<feature type="region of interest" description="Disordered" evidence="1">
    <location>
        <begin position="87"/>
        <end position="126"/>
    </location>
</feature>
<dbReference type="EMBL" id="OZ034820">
    <property type="protein sequence ID" value="CAL1400250.1"/>
    <property type="molecule type" value="Genomic_DNA"/>
</dbReference>